<dbReference type="InterPro" id="IPR049730">
    <property type="entry name" value="SNF2/RAD54-like_C"/>
</dbReference>
<dbReference type="PROSITE" id="PS51194">
    <property type="entry name" value="HELICASE_CTER"/>
    <property type="match status" value="1"/>
</dbReference>
<dbReference type="PROSITE" id="PS51192">
    <property type="entry name" value="HELICASE_ATP_BIND_1"/>
    <property type="match status" value="1"/>
</dbReference>
<keyword evidence="6" id="KW-0547">Nucleotide-binding</keyword>
<dbReference type="GO" id="GO:0008270">
    <property type="term" value="F:zinc ion binding"/>
    <property type="evidence" value="ECO:0007669"/>
    <property type="project" value="UniProtKB-KW"/>
</dbReference>
<keyword evidence="6" id="KW-0347">Helicase</keyword>
<feature type="domain" description="Helicase ATP-binding" evidence="4">
    <location>
        <begin position="639"/>
        <end position="799"/>
    </location>
</feature>
<name>A0A0M5INS6_9BACT</name>
<dbReference type="InterPro" id="IPR007527">
    <property type="entry name" value="Znf_SWIM"/>
</dbReference>
<organism evidence="6 7">
    <name type="scientific">Desulfuromonas soudanensis</name>
    <dbReference type="NCBI Taxonomy" id="1603606"/>
    <lineage>
        <taxon>Bacteria</taxon>
        <taxon>Pseudomonadati</taxon>
        <taxon>Thermodesulfobacteriota</taxon>
        <taxon>Desulfuromonadia</taxon>
        <taxon>Desulfuromonadales</taxon>
        <taxon>Desulfuromonadaceae</taxon>
        <taxon>Desulfuromonas</taxon>
    </lineage>
</organism>
<feature type="domain" description="Helicase C-terminal" evidence="5">
    <location>
        <begin position="927"/>
        <end position="1079"/>
    </location>
</feature>
<dbReference type="OrthoDB" id="18878at2"/>
<dbReference type="InterPro" id="IPR001650">
    <property type="entry name" value="Helicase_C-like"/>
</dbReference>
<keyword evidence="2" id="KW-0479">Metal-binding</keyword>
<keyword evidence="6" id="KW-0067">ATP-binding</keyword>
<evidence type="ECO:0000256" key="1">
    <source>
        <dbReference type="ARBA" id="ARBA00022801"/>
    </source>
</evidence>
<dbReference type="AlphaFoldDB" id="A0A0M5INS6"/>
<dbReference type="SUPFAM" id="SSF52540">
    <property type="entry name" value="P-loop containing nucleoside triphosphate hydrolases"/>
    <property type="match status" value="2"/>
</dbReference>
<dbReference type="Gene3D" id="3.40.50.10810">
    <property type="entry name" value="Tandem AAA-ATPase domain"/>
    <property type="match status" value="1"/>
</dbReference>
<keyword evidence="1" id="KW-0378">Hydrolase</keyword>
<evidence type="ECO:0000259" key="3">
    <source>
        <dbReference type="PROSITE" id="PS50966"/>
    </source>
</evidence>
<dbReference type="InterPro" id="IPR038718">
    <property type="entry name" value="SNF2-like_sf"/>
</dbReference>
<evidence type="ECO:0000313" key="7">
    <source>
        <dbReference type="Proteomes" id="UP000057158"/>
    </source>
</evidence>
<dbReference type="GO" id="GO:0004386">
    <property type="term" value="F:helicase activity"/>
    <property type="evidence" value="ECO:0007669"/>
    <property type="project" value="UniProtKB-KW"/>
</dbReference>
<dbReference type="EMBL" id="CP010802">
    <property type="protein sequence ID" value="ALC16886.1"/>
    <property type="molecule type" value="Genomic_DNA"/>
</dbReference>
<evidence type="ECO:0000259" key="5">
    <source>
        <dbReference type="PROSITE" id="PS51194"/>
    </source>
</evidence>
<protein>
    <submittedName>
        <fullName evidence="6">Helicase SNF2</fullName>
    </submittedName>
</protein>
<dbReference type="GO" id="GO:0005524">
    <property type="term" value="F:ATP binding"/>
    <property type="evidence" value="ECO:0007669"/>
    <property type="project" value="InterPro"/>
</dbReference>
<dbReference type="InterPro" id="IPR014001">
    <property type="entry name" value="Helicase_ATP-bd"/>
</dbReference>
<reference evidence="6 7" key="1">
    <citation type="submission" date="2015-07" db="EMBL/GenBank/DDBJ databases">
        <title>Isolation and Genomic Characterization of a Novel Halophilic Metal-Reducing Deltaproteobacterium from the Deep Subsurface.</title>
        <authorList>
            <person name="Badalamenti J.P."/>
            <person name="Summers Z.M."/>
            <person name="Gralnick J.A."/>
            <person name="Bond D.R."/>
        </authorList>
    </citation>
    <scope>NUCLEOTIDE SEQUENCE [LARGE SCALE GENOMIC DNA]</scope>
    <source>
        <strain evidence="6 7">WTL</strain>
    </source>
</reference>
<proteinExistence type="predicted"/>
<dbReference type="Gene3D" id="3.40.50.300">
    <property type="entry name" value="P-loop containing nucleotide triphosphate hydrolases"/>
    <property type="match status" value="1"/>
</dbReference>
<keyword evidence="2" id="KW-0863">Zinc-finger</keyword>
<dbReference type="PATRIC" id="fig|1603606.3.peg.2289"/>
<gene>
    <name evidence="6" type="ORF">DSOUD_2119</name>
</gene>
<dbReference type="PANTHER" id="PTHR10799">
    <property type="entry name" value="SNF2/RAD54 HELICASE FAMILY"/>
    <property type="match status" value="1"/>
</dbReference>
<feature type="domain" description="SWIM-type" evidence="3">
    <location>
        <begin position="59"/>
        <end position="93"/>
    </location>
</feature>
<dbReference type="CDD" id="cd18012">
    <property type="entry name" value="DEXQc_arch_SWI2_SNF2"/>
    <property type="match status" value="1"/>
</dbReference>
<accession>A0A0M5INS6</accession>
<dbReference type="STRING" id="1603606.DSOUD_2119"/>
<evidence type="ECO:0000259" key="4">
    <source>
        <dbReference type="PROSITE" id="PS51192"/>
    </source>
</evidence>
<keyword evidence="2" id="KW-0862">Zinc</keyword>
<dbReference type="PROSITE" id="PS50966">
    <property type="entry name" value="ZF_SWIM"/>
    <property type="match status" value="1"/>
</dbReference>
<evidence type="ECO:0000256" key="2">
    <source>
        <dbReference type="PROSITE-ProRule" id="PRU00325"/>
    </source>
</evidence>
<dbReference type="CDD" id="cd18793">
    <property type="entry name" value="SF2_C_SNF"/>
    <property type="match status" value="1"/>
</dbReference>
<dbReference type="InterPro" id="IPR000330">
    <property type="entry name" value="SNF2_N"/>
</dbReference>
<sequence length="1092" mass="122536">MNRPLTDDDIIAVCGRIGFDRGRRYHDEGKVLGVEWDPAEELILGTVSGSYRNRYRQEIQLTLEEEIFRFEGECTCPMEDNCKHVVAVVLEWRRKFGSPRAQTLSRKTGHSDVLLWQQNILGLLDSKKRSQHHPLPGQVLLYRLNLQVYREHTTFFLQAFKSRPLKNGRWGKAAPFNLQQLTGYYYPPSWVDAGDVTIAELARQTTTPTGTAVLSGDVGALLLKRLLQTGRCFFEKEFETPLTLGPLREAHFSWLEEKEGGRRLRLDLDGCDDSCLPIPTDPPWYVDPLSHQCGPIAQDLAPELFHALCHLPPLDKGELTPFSQFLSLNLPPDVLPLPAPLDYVVWDDPPTPVLQLRGEIGSKGNLIHVARSRFAYGPCLLPPRAEDAPSQELVRHGEGELLIRRDLAAEERHLATLLLFGLVPASLVGIGEAGERDMVITAETAAGSAARWRNLLQALPQLEADGWRIERDESFKLNFMTAGEVTAVIDESEDTGWFDIGLDIEFQGRTVPLLPLLTQWLEEGESEEPLFVDIGAGSWLEVPRSVLKPIVGTLLELYQKQSVGENGQLRLPRQQAPLLQVLEEQLCREGGRLRWQGGAKIRRLAEELRNFQGVEAVPAPLGLCATLRPYQERGLAWLQFLRGYGFGGILADDMGLGKTVQTLAHLLVELEAGRLERPALVVAPTSVLSNWQSEAARFAPELRILVLHGSKRAEHFAALEGYHLVITSYALLPRDVATLVRTSWHSVILDEAQYIKNPKSRAAQAACALPAANRLCLTGTPLENHLGELWSLFHFLMPGFLGQETAFNTLFRYPIEKRGVGGRRQQLVRRIAPFILRRDKVQVATELPSKTEIIQRVEFDSAQRRLYESIRVAMADKIGKILKAKGLARSHIEMLDALLKLRQVCCDPRLVKLESARKVKDSAKLQVLMEMLEELMDEGRKVLIFSQFASMLLLIEEELQARQIKYSKLTGQTRKRDAAIALFQTGEVPVFLVSLKAGGVGLNLTAADTVIHYDPWWNPAVENQATDRAYRIGQDKPVFVYKLVAANTVEEKILQLQQRKQALAGDIYQKRQGEEDSVSGLRAEDFLGLFDG</sequence>
<dbReference type="SMART" id="SM00487">
    <property type="entry name" value="DEXDc"/>
    <property type="match status" value="1"/>
</dbReference>
<dbReference type="Pfam" id="PF00176">
    <property type="entry name" value="SNF2-rel_dom"/>
    <property type="match status" value="1"/>
</dbReference>
<dbReference type="Pfam" id="PF04434">
    <property type="entry name" value="SWIM"/>
    <property type="match status" value="1"/>
</dbReference>
<dbReference type="GO" id="GO:0016787">
    <property type="term" value="F:hydrolase activity"/>
    <property type="evidence" value="ECO:0007669"/>
    <property type="project" value="UniProtKB-KW"/>
</dbReference>
<dbReference type="InterPro" id="IPR027417">
    <property type="entry name" value="P-loop_NTPase"/>
</dbReference>
<dbReference type="Pfam" id="PF00271">
    <property type="entry name" value="Helicase_C"/>
    <property type="match status" value="1"/>
</dbReference>
<dbReference type="Proteomes" id="UP000057158">
    <property type="component" value="Chromosome"/>
</dbReference>
<evidence type="ECO:0000313" key="6">
    <source>
        <dbReference type="EMBL" id="ALC16886.1"/>
    </source>
</evidence>
<dbReference type="SMART" id="SM00490">
    <property type="entry name" value="HELICc"/>
    <property type="match status" value="1"/>
</dbReference>
<dbReference type="KEGG" id="des:DSOUD_2119"/>
<dbReference type="RefSeq" id="WP_053550938.1">
    <property type="nucleotide sequence ID" value="NZ_CP010802.1"/>
</dbReference>
<keyword evidence="7" id="KW-1185">Reference proteome</keyword>